<keyword evidence="3" id="KW-1185">Reference proteome</keyword>
<dbReference type="InterPro" id="IPR036514">
    <property type="entry name" value="SGNH_hydro_sf"/>
</dbReference>
<dbReference type="PANTHER" id="PTHR30383">
    <property type="entry name" value="THIOESTERASE 1/PROTEASE 1/LYSOPHOSPHOLIPASE L1"/>
    <property type="match status" value="1"/>
</dbReference>
<gene>
    <name evidence="2" type="ORF">I8U20_00640</name>
</gene>
<accession>A0A8I1DDF2</accession>
<dbReference type="GO" id="GO:0004622">
    <property type="term" value="F:phosphatidylcholine lysophospholipase activity"/>
    <property type="evidence" value="ECO:0007669"/>
    <property type="project" value="TreeGrafter"/>
</dbReference>
<organism evidence="2 3">
    <name type="scientific">Thermoactinomyces intermedius</name>
    <dbReference type="NCBI Taxonomy" id="2024"/>
    <lineage>
        <taxon>Bacteria</taxon>
        <taxon>Bacillati</taxon>
        <taxon>Bacillota</taxon>
        <taxon>Bacilli</taxon>
        <taxon>Bacillales</taxon>
        <taxon>Thermoactinomycetaceae</taxon>
        <taxon>Thermoactinomyces</taxon>
    </lineage>
</organism>
<evidence type="ECO:0000313" key="3">
    <source>
        <dbReference type="Proteomes" id="UP000633619"/>
    </source>
</evidence>
<reference evidence="2 3" key="1">
    <citation type="submission" date="2020-12" db="EMBL/GenBank/DDBJ databases">
        <title>WGS of Thermoactinomyces spp.</title>
        <authorList>
            <person name="Cheng K."/>
        </authorList>
    </citation>
    <scope>NUCLEOTIDE SEQUENCE [LARGE SCALE GENOMIC DNA]</scope>
    <source>
        <strain evidence="3">CICC 10671\DSM 43846</strain>
    </source>
</reference>
<dbReference type="InterPro" id="IPR013830">
    <property type="entry name" value="SGNH_hydro"/>
</dbReference>
<dbReference type="SUPFAM" id="SSF52266">
    <property type="entry name" value="SGNH hydrolase"/>
    <property type="match status" value="1"/>
</dbReference>
<dbReference type="RefSeq" id="WP_181731099.1">
    <property type="nucleotide sequence ID" value="NZ_JACEIR010000001.1"/>
</dbReference>
<feature type="domain" description="SGNH hydrolase-type esterase" evidence="1">
    <location>
        <begin position="13"/>
        <end position="196"/>
    </location>
</feature>
<sequence>MHNEPPAAVSYLAIGDSLTEGIGANSPQQHFVVQLFRYLRHSDHCHFRNWGISGMTSTELLQLVQHSAFQRLLPRLTHLTVTTGGCDFIELFEKGKLTVGEILKSSRMVQSNVRQILSVIRRQNPRLTVYLLGFYIPLPAYELGIEQAKIFVQMLNRAYSGLCKRFRVNMVDPYPSFLNRKEYFADEVHPNQMGYDELARLFIQSAKQDSLQNPGEMSKTIS</sequence>
<comment type="caution">
    <text evidence="2">The sequence shown here is derived from an EMBL/GenBank/DDBJ whole genome shotgun (WGS) entry which is preliminary data.</text>
</comment>
<dbReference type="InterPro" id="IPR051532">
    <property type="entry name" value="Ester_Hydrolysis_Enzymes"/>
</dbReference>
<dbReference type="Gene3D" id="3.40.50.1110">
    <property type="entry name" value="SGNH hydrolase"/>
    <property type="match status" value="1"/>
</dbReference>
<evidence type="ECO:0000259" key="1">
    <source>
        <dbReference type="Pfam" id="PF13472"/>
    </source>
</evidence>
<evidence type="ECO:0000313" key="2">
    <source>
        <dbReference type="EMBL" id="MBH8593832.1"/>
    </source>
</evidence>
<dbReference type="EMBL" id="JAECVW010000001">
    <property type="protein sequence ID" value="MBH8593832.1"/>
    <property type="molecule type" value="Genomic_DNA"/>
</dbReference>
<dbReference type="PANTHER" id="PTHR30383:SF5">
    <property type="entry name" value="SGNH HYDROLASE-TYPE ESTERASE DOMAIN-CONTAINING PROTEIN"/>
    <property type="match status" value="1"/>
</dbReference>
<name>A0A8I1DDF2_THEIN</name>
<dbReference type="Proteomes" id="UP000633619">
    <property type="component" value="Unassembled WGS sequence"/>
</dbReference>
<dbReference type="Pfam" id="PF13472">
    <property type="entry name" value="Lipase_GDSL_2"/>
    <property type="match status" value="1"/>
</dbReference>
<protein>
    <recommendedName>
        <fullName evidence="1">SGNH hydrolase-type esterase domain-containing protein</fullName>
    </recommendedName>
</protein>
<proteinExistence type="predicted"/>
<dbReference type="AlphaFoldDB" id="A0A8I1DDF2"/>